<gene>
    <name evidence="2" type="ordered locus">CHU_0314</name>
</gene>
<dbReference type="KEGG" id="chu:CHU_0314"/>
<evidence type="ECO:0000313" key="2">
    <source>
        <dbReference type="EMBL" id="ABG57605.1"/>
    </source>
</evidence>
<proteinExistence type="predicted"/>
<keyword evidence="1" id="KW-1133">Transmembrane helix</keyword>
<organism evidence="2 3">
    <name type="scientific">Cytophaga hutchinsonii (strain ATCC 33406 / DSM 1761 / CIP 103989 / NBRC 15051 / NCIMB 9469 / D465)</name>
    <dbReference type="NCBI Taxonomy" id="269798"/>
    <lineage>
        <taxon>Bacteria</taxon>
        <taxon>Pseudomonadati</taxon>
        <taxon>Bacteroidota</taxon>
        <taxon>Cytophagia</taxon>
        <taxon>Cytophagales</taxon>
        <taxon>Cytophagaceae</taxon>
        <taxon>Cytophaga</taxon>
    </lineage>
</organism>
<dbReference type="EMBL" id="CP000383">
    <property type="protein sequence ID" value="ABG57605.1"/>
    <property type="molecule type" value="Genomic_DNA"/>
</dbReference>
<name>A0A6N4SMW0_CYTH3</name>
<feature type="transmembrane region" description="Helical" evidence="1">
    <location>
        <begin position="56"/>
        <end position="76"/>
    </location>
</feature>
<keyword evidence="3" id="KW-1185">Reference proteome</keyword>
<evidence type="ECO:0000256" key="1">
    <source>
        <dbReference type="SAM" id="Phobius"/>
    </source>
</evidence>
<feature type="transmembrane region" description="Helical" evidence="1">
    <location>
        <begin position="145"/>
        <end position="165"/>
    </location>
</feature>
<dbReference type="RefSeq" id="WP_011583721.1">
    <property type="nucleotide sequence ID" value="NC_008255.1"/>
</dbReference>
<keyword evidence="1" id="KW-0812">Transmembrane</keyword>
<sequence>MRTFIFIALLILAPVMASFYGFIHDQITFSISEEFFTKFRFNHYDLPDSWHPRAKAGMIGIINAWKVGIPFGIILTAVGRIHQNTHKLLFYTIYAYLLTFLFSLIFSVIASYMPASAEILAVKHNLPENILDPVAFQRVEKINNFGYVGGIIGMLSGIGLHILLYKRDIKIEAKGTSAKS</sequence>
<protein>
    <submittedName>
        <fullName evidence="2">Uncharacterized protein</fullName>
    </submittedName>
</protein>
<keyword evidence="1" id="KW-0472">Membrane</keyword>
<dbReference type="OrthoDB" id="678065at2"/>
<accession>A0A6N4SMW0</accession>
<evidence type="ECO:0000313" key="3">
    <source>
        <dbReference type="Proteomes" id="UP000001822"/>
    </source>
</evidence>
<dbReference type="AlphaFoldDB" id="A0A6N4SMW0"/>
<reference evidence="2 3" key="1">
    <citation type="journal article" date="2007" name="Appl. Environ. Microbiol.">
        <title>Genome sequence of the cellulolytic gliding bacterium Cytophaga hutchinsonii.</title>
        <authorList>
            <person name="Xie G."/>
            <person name="Bruce D.C."/>
            <person name="Challacombe J.F."/>
            <person name="Chertkov O."/>
            <person name="Detter J.C."/>
            <person name="Gilna P."/>
            <person name="Han C.S."/>
            <person name="Lucas S."/>
            <person name="Misra M."/>
            <person name="Myers G.L."/>
            <person name="Richardson P."/>
            <person name="Tapia R."/>
            <person name="Thayer N."/>
            <person name="Thompson L.S."/>
            <person name="Brettin T.S."/>
            <person name="Henrissat B."/>
            <person name="Wilson D.B."/>
            <person name="McBride M.J."/>
        </authorList>
    </citation>
    <scope>NUCLEOTIDE SEQUENCE [LARGE SCALE GENOMIC DNA]</scope>
    <source>
        <strain evidence="3">ATCC 33406 / DSM 1761 / CIP 103989 / NBRC 15051 / NCIMB 9469 / D465</strain>
    </source>
</reference>
<feature type="transmembrane region" description="Helical" evidence="1">
    <location>
        <begin position="88"/>
        <end position="113"/>
    </location>
</feature>
<dbReference type="Proteomes" id="UP000001822">
    <property type="component" value="Chromosome"/>
</dbReference>